<dbReference type="EMBL" id="JAJJMB010008871">
    <property type="protein sequence ID" value="KAI3919639.1"/>
    <property type="molecule type" value="Genomic_DNA"/>
</dbReference>
<accession>A0AAD4ST45</accession>
<organism evidence="5 6">
    <name type="scientific">Papaver atlanticum</name>
    <dbReference type="NCBI Taxonomy" id="357466"/>
    <lineage>
        <taxon>Eukaryota</taxon>
        <taxon>Viridiplantae</taxon>
        <taxon>Streptophyta</taxon>
        <taxon>Embryophyta</taxon>
        <taxon>Tracheophyta</taxon>
        <taxon>Spermatophyta</taxon>
        <taxon>Magnoliopsida</taxon>
        <taxon>Ranunculales</taxon>
        <taxon>Papaveraceae</taxon>
        <taxon>Papaveroideae</taxon>
        <taxon>Papaver</taxon>
    </lineage>
</organism>
<comment type="similarity">
    <text evidence="1">Belongs to the CFA/CMAS family.</text>
</comment>
<keyword evidence="2" id="KW-0489">Methyltransferase</keyword>
<dbReference type="GO" id="GO:0008168">
    <property type="term" value="F:methyltransferase activity"/>
    <property type="evidence" value="ECO:0007669"/>
    <property type="project" value="UniProtKB-KW"/>
</dbReference>
<dbReference type="AlphaFoldDB" id="A0AAD4ST45"/>
<evidence type="ECO:0000313" key="6">
    <source>
        <dbReference type="Proteomes" id="UP001202328"/>
    </source>
</evidence>
<dbReference type="CDD" id="cd02440">
    <property type="entry name" value="AdoMet_MTases"/>
    <property type="match status" value="1"/>
</dbReference>
<keyword evidence="4" id="KW-0949">S-adenosyl-L-methionine</keyword>
<protein>
    <submittedName>
        <fullName evidence="5">Uncharacterized protein</fullName>
    </submittedName>
</protein>
<dbReference type="InterPro" id="IPR029063">
    <property type="entry name" value="SAM-dependent_MTases_sf"/>
</dbReference>
<keyword evidence="6" id="KW-1185">Reference proteome</keyword>
<dbReference type="SUPFAM" id="SSF53335">
    <property type="entry name" value="S-adenosyl-L-methionine-dependent methyltransferases"/>
    <property type="match status" value="1"/>
</dbReference>
<dbReference type="Proteomes" id="UP001202328">
    <property type="component" value="Unassembled WGS sequence"/>
</dbReference>
<evidence type="ECO:0000313" key="5">
    <source>
        <dbReference type="EMBL" id="KAI3919639.1"/>
    </source>
</evidence>
<dbReference type="PANTHER" id="PTHR43832:SF1">
    <property type="entry name" value="S-ADENOSYL-L-METHIONINE-DEPENDENT METHYLTRANSFERASES SUPERFAMILY PROTEIN"/>
    <property type="match status" value="1"/>
</dbReference>
<dbReference type="FunFam" id="3.40.50.150:FF:000554">
    <property type="entry name" value="Cation-transporting ATPase"/>
    <property type="match status" value="1"/>
</dbReference>
<gene>
    <name evidence="5" type="ORF">MKW98_031772</name>
</gene>
<evidence type="ECO:0000256" key="4">
    <source>
        <dbReference type="ARBA" id="ARBA00022691"/>
    </source>
</evidence>
<dbReference type="Pfam" id="PF02353">
    <property type="entry name" value="CMAS"/>
    <property type="match status" value="1"/>
</dbReference>
<sequence>MSTTMDTTKISRQDDLWKNMELGLISDEEVRRLMKIGIEKRIKWGTKPTQQEQLAQLLDFNKSLRGMKMATKIDTLENHKIYETPDSFNQIIGGKESAGLFTDETTTTIEEANIKMMDLYCERAGLKDGHSILDLGCGAGLLVLHLANKYKNSKITGVTNTSSHKEYILEQCKNLNLSNVEIISADVTTVDIESTFDRVFVIGLIEHMKNFELFLRKISKWMKDDGLLFLEHLCHKSFSDHWEPLSEDDWYAKNFFPSGTLVIPSATCLLYFQEDVTVKDHWLLSGNNFARSNEAMLKRIDSKIEELKDIFMSFYGIGEEEAVKLINWWRLLCITANELFKYNNGDEWLISQLLFKKKLMTCI</sequence>
<dbReference type="GO" id="GO:0032259">
    <property type="term" value="P:methylation"/>
    <property type="evidence" value="ECO:0007669"/>
    <property type="project" value="UniProtKB-KW"/>
</dbReference>
<keyword evidence="3" id="KW-0808">Transferase</keyword>
<proteinExistence type="inferred from homology"/>
<name>A0AAD4ST45_9MAGN</name>
<reference evidence="5" key="1">
    <citation type="submission" date="2022-04" db="EMBL/GenBank/DDBJ databases">
        <title>A functionally conserved STORR gene fusion in Papaver species that diverged 16.8 million years ago.</title>
        <authorList>
            <person name="Catania T."/>
        </authorList>
    </citation>
    <scope>NUCLEOTIDE SEQUENCE</scope>
    <source>
        <strain evidence="5">S-188037</strain>
    </source>
</reference>
<evidence type="ECO:0000256" key="3">
    <source>
        <dbReference type="ARBA" id="ARBA00022679"/>
    </source>
</evidence>
<dbReference type="Gene3D" id="3.40.50.150">
    <property type="entry name" value="Vaccinia Virus protein VP39"/>
    <property type="match status" value="1"/>
</dbReference>
<comment type="caution">
    <text evidence="5">The sequence shown here is derived from an EMBL/GenBank/DDBJ whole genome shotgun (WGS) entry which is preliminary data.</text>
</comment>
<dbReference type="PANTHER" id="PTHR43832">
    <property type="match status" value="1"/>
</dbReference>
<evidence type="ECO:0000256" key="1">
    <source>
        <dbReference type="ARBA" id="ARBA00010815"/>
    </source>
</evidence>
<evidence type="ECO:0000256" key="2">
    <source>
        <dbReference type="ARBA" id="ARBA00022603"/>
    </source>
</evidence>